<dbReference type="Pfam" id="PF01331">
    <property type="entry name" value="mRNA_cap_enzyme"/>
    <property type="match status" value="1"/>
</dbReference>
<feature type="compositionally biased region" description="Low complexity" evidence="1">
    <location>
        <begin position="42"/>
        <end position="55"/>
    </location>
</feature>
<sequence length="564" mass="63409">MSTPIPKLNPESVTSGRKRKRGGGSWLANKVTYPDSDKPTGDVPLPASPPASLDPNSEIYPTLTVEENVDFREQETVLDSDCDEQTFCSEWTKWPRMGNPVHGALLVPMKCPLPSYFDKYIAEEDMFNAGMAIRYLRAKKASIGMVVSLINSEAKSHLTTCRSAYQHWTSEEELEAIGVKLCMFRVCDDRQEYRSKEKSNSKSISSIIPSADEVKAFCLLISSYFERNPGKHVAVHCCSGFNLTGFMIASYLVEMNNFSVDAALEAFKTSRPPGIYLSVWIAALLVRYDDETASSAMELGQRMIQGTQRPNWDLPAKKGSTLGGGYSDLFGSRCVNDQAELSRISEKFSSLTCCFGADPFSAITPESLQRLSEISDCVDLVTWRTVSAPVFLLIDDQSYFVERNGFTALPDSIRFFKRKSSNTQLKSTLLIGEYVVDIGPEDQSRTPRFLVLDCVVFEGRVMLDQYNISNRLECARQEIVEPIRSLDYSLRLRIKSMFKTSQISVIFNNIMPALPHPHQGLRFITMNACRRQSLNSSITRFIDWSEDSSNIDQETLLKCLCSRQ</sequence>
<dbReference type="PANTHER" id="PTHR10367">
    <property type="entry name" value="MRNA-CAPPING ENZYME"/>
    <property type="match status" value="1"/>
</dbReference>
<accession>A0A0H5R8U6</accession>
<name>A0A0H5R8U6_9EUKA</name>
<dbReference type="PROSITE" id="PS50056">
    <property type="entry name" value="TYR_PHOSPHATASE_2"/>
    <property type="match status" value="1"/>
</dbReference>
<evidence type="ECO:0000256" key="1">
    <source>
        <dbReference type="SAM" id="MobiDB-lite"/>
    </source>
</evidence>
<dbReference type="SUPFAM" id="SSF52799">
    <property type="entry name" value="(Phosphotyrosine protein) phosphatases II"/>
    <property type="match status" value="1"/>
</dbReference>
<dbReference type="InterPro" id="IPR000387">
    <property type="entry name" value="Tyr_Pase_dom"/>
</dbReference>
<dbReference type="InterPro" id="IPR029021">
    <property type="entry name" value="Prot-tyrosine_phosphatase-like"/>
</dbReference>
<proteinExistence type="predicted"/>
<reference evidence="3" key="1">
    <citation type="submission" date="2015-04" db="EMBL/GenBank/DDBJ databases">
        <title>The genome sequence of the plant pathogenic Rhizarian Plasmodiophora brassicae reveals insights in its biotrophic life cycle and the origin of chitin synthesis.</title>
        <authorList>
            <person name="Schwelm A."/>
            <person name="Fogelqvist J."/>
            <person name="Knaust A."/>
            <person name="Julke S."/>
            <person name="Lilja T."/>
            <person name="Dhandapani V."/>
            <person name="Bonilla-Rosso G."/>
            <person name="Karlsson M."/>
            <person name="Shevchenko A."/>
            <person name="Choi S.R."/>
            <person name="Kim H.G."/>
            <person name="Park J.Y."/>
            <person name="Lim Y.P."/>
            <person name="Ludwig-Muller J."/>
            <person name="Dixelius C."/>
        </authorList>
    </citation>
    <scope>NUCLEOTIDE SEQUENCE</scope>
    <source>
        <tissue evidence="3">Potato root galls</tissue>
    </source>
</reference>
<dbReference type="GO" id="GO:0005524">
    <property type="term" value="F:ATP binding"/>
    <property type="evidence" value="ECO:0007669"/>
    <property type="project" value="InterPro"/>
</dbReference>
<feature type="domain" description="Tyrosine specific protein phosphatases" evidence="2">
    <location>
        <begin position="215"/>
        <end position="272"/>
    </location>
</feature>
<dbReference type="PANTHER" id="PTHR10367:SF17">
    <property type="entry name" value="MRNA-CAPPING ENZYME"/>
    <property type="match status" value="1"/>
</dbReference>
<feature type="region of interest" description="Disordered" evidence="1">
    <location>
        <begin position="1"/>
        <end position="58"/>
    </location>
</feature>
<dbReference type="GO" id="GO:0004484">
    <property type="term" value="F:mRNA guanylyltransferase activity"/>
    <property type="evidence" value="ECO:0007669"/>
    <property type="project" value="InterPro"/>
</dbReference>
<dbReference type="GO" id="GO:0006370">
    <property type="term" value="P:7-methylguanosine mRNA capping"/>
    <property type="evidence" value="ECO:0007669"/>
    <property type="project" value="InterPro"/>
</dbReference>
<dbReference type="InterPro" id="IPR001339">
    <property type="entry name" value="mRNA_cap_enzyme_adenylation"/>
</dbReference>
<protein>
    <recommendedName>
        <fullName evidence="2">Tyrosine specific protein phosphatases domain-containing protein</fullName>
    </recommendedName>
</protein>
<dbReference type="SUPFAM" id="SSF56091">
    <property type="entry name" value="DNA ligase/mRNA capping enzyme, catalytic domain"/>
    <property type="match status" value="1"/>
</dbReference>
<evidence type="ECO:0000259" key="2">
    <source>
        <dbReference type="PROSITE" id="PS50056"/>
    </source>
</evidence>
<dbReference type="AlphaFoldDB" id="A0A0H5R8U6"/>
<dbReference type="InterPro" id="IPR051029">
    <property type="entry name" value="mRNA_Capping_Enz/RNA_Phosphat"/>
</dbReference>
<organism evidence="3">
    <name type="scientific">Spongospora subterranea</name>
    <dbReference type="NCBI Taxonomy" id="70186"/>
    <lineage>
        <taxon>Eukaryota</taxon>
        <taxon>Sar</taxon>
        <taxon>Rhizaria</taxon>
        <taxon>Endomyxa</taxon>
        <taxon>Phytomyxea</taxon>
        <taxon>Plasmodiophorida</taxon>
        <taxon>Plasmodiophoridae</taxon>
        <taxon>Spongospora</taxon>
    </lineage>
</organism>
<dbReference type="EMBL" id="HACM01009700">
    <property type="protein sequence ID" value="CRZ10142.1"/>
    <property type="molecule type" value="Transcribed_RNA"/>
</dbReference>
<dbReference type="Gene3D" id="3.30.470.30">
    <property type="entry name" value="DNA ligase/mRNA capping enzyme"/>
    <property type="match status" value="1"/>
</dbReference>
<dbReference type="Gene3D" id="3.90.190.10">
    <property type="entry name" value="Protein tyrosine phosphatase superfamily"/>
    <property type="match status" value="1"/>
</dbReference>
<evidence type="ECO:0000313" key="3">
    <source>
        <dbReference type="EMBL" id="CRZ10142.1"/>
    </source>
</evidence>